<accession>A0A947DFU3</accession>
<evidence type="ECO:0000313" key="2">
    <source>
        <dbReference type="Proteomes" id="UP000717364"/>
    </source>
</evidence>
<comment type="caution">
    <text evidence="1">The sequence shown here is derived from an EMBL/GenBank/DDBJ whole genome shotgun (WGS) entry which is preliminary data.</text>
</comment>
<proteinExistence type="predicted"/>
<sequence length="53" mass="5623">MIALVMQASSYSRAGKKDHDVADPLVNNGKTLAYDGSKGSLAQARGFSDDAFF</sequence>
<dbReference type="Proteomes" id="UP000717364">
    <property type="component" value="Unassembled WGS sequence"/>
</dbReference>
<reference evidence="1" key="1">
    <citation type="submission" date="2020-11" db="EMBL/GenBank/DDBJ databases">
        <authorList>
            <person name="Konstantinou D."/>
            <person name="Gkelis S."/>
            <person name="Popin R."/>
            <person name="Fewer D."/>
            <person name="Sivonen K."/>
        </authorList>
    </citation>
    <scope>NUCLEOTIDE SEQUENCE</scope>
    <source>
        <strain evidence="1">TAU-MAC 1115</strain>
    </source>
</reference>
<dbReference type="AlphaFoldDB" id="A0A947DFU3"/>
<dbReference type="EMBL" id="JADOES010000019">
    <property type="protein sequence ID" value="MBT9315975.1"/>
    <property type="molecule type" value="Genomic_DNA"/>
</dbReference>
<organism evidence="1 2">
    <name type="scientific">Leptothoe spongobia TAU-MAC 1115</name>
    <dbReference type="NCBI Taxonomy" id="1967444"/>
    <lineage>
        <taxon>Bacteria</taxon>
        <taxon>Bacillati</taxon>
        <taxon>Cyanobacteriota</taxon>
        <taxon>Cyanophyceae</taxon>
        <taxon>Nodosilineales</taxon>
        <taxon>Cymatolegaceae</taxon>
        <taxon>Leptothoe</taxon>
        <taxon>Leptothoe spongobia</taxon>
    </lineage>
</organism>
<evidence type="ECO:0000313" key="1">
    <source>
        <dbReference type="EMBL" id="MBT9315975.1"/>
    </source>
</evidence>
<protein>
    <submittedName>
        <fullName evidence="1">Uncharacterized protein</fullName>
    </submittedName>
</protein>
<gene>
    <name evidence="1" type="ORF">IXB50_11135</name>
</gene>
<reference evidence="1" key="2">
    <citation type="journal article" date="2021" name="Mar. Drugs">
        <title>Genome Reduction and Secondary Metabolism of the Marine Sponge-Associated Cyanobacterium Leptothoe.</title>
        <authorList>
            <person name="Konstantinou D."/>
            <person name="Popin R.V."/>
            <person name="Fewer D.P."/>
            <person name="Sivonen K."/>
            <person name="Gkelis S."/>
        </authorList>
    </citation>
    <scope>NUCLEOTIDE SEQUENCE</scope>
    <source>
        <strain evidence="1">TAU-MAC 1115</strain>
    </source>
</reference>
<name>A0A947DFU3_9CYAN</name>
<keyword evidence="2" id="KW-1185">Reference proteome</keyword>